<proteinExistence type="predicted"/>
<sequence length="250" mass="27120">MKGKKRLMSEPEIVEVHSTPRKHGRPRKITATPTPSKGKKRTINEVAASDSEASFIASPIHDSPKKPRVAPSMTKNPPATPSKNTPAKAKVANKTKTSPTKAKTTPAASNKATSPSKVASTKKSEVTASNNDNELESVVSDNDPSKSGHDSPTPTGKKSSSDLRHFCVCFEVIQCPCSILIRLKTKASIEKSKKKKTAPDVFDKDEVMSDGDKTDGGEKTVYLEDIDCDPSPRQLFLFFYLNLPKLSEVV</sequence>
<accession>B0DB13</accession>
<feature type="compositionally biased region" description="Basic residues" evidence="1">
    <location>
        <begin position="19"/>
        <end position="28"/>
    </location>
</feature>
<dbReference type="EMBL" id="DS547102">
    <property type="protein sequence ID" value="EDR08304.1"/>
    <property type="molecule type" value="Genomic_DNA"/>
</dbReference>
<reference evidence="2 3" key="1">
    <citation type="journal article" date="2008" name="Nature">
        <title>The genome of Laccaria bicolor provides insights into mycorrhizal symbiosis.</title>
        <authorList>
            <person name="Martin F."/>
            <person name="Aerts A."/>
            <person name="Ahren D."/>
            <person name="Brun A."/>
            <person name="Danchin E.G.J."/>
            <person name="Duchaussoy F."/>
            <person name="Gibon J."/>
            <person name="Kohler A."/>
            <person name="Lindquist E."/>
            <person name="Pereda V."/>
            <person name="Salamov A."/>
            <person name="Shapiro H.J."/>
            <person name="Wuyts J."/>
            <person name="Blaudez D."/>
            <person name="Buee M."/>
            <person name="Brokstein P."/>
            <person name="Canbaeck B."/>
            <person name="Cohen D."/>
            <person name="Courty P.E."/>
            <person name="Coutinho P.M."/>
            <person name="Delaruelle C."/>
            <person name="Detter J.C."/>
            <person name="Deveau A."/>
            <person name="DiFazio S."/>
            <person name="Duplessis S."/>
            <person name="Fraissinet-Tachet L."/>
            <person name="Lucic E."/>
            <person name="Frey-Klett P."/>
            <person name="Fourrey C."/>
            <person name="Feussner I."/>
            <person name="Gay G."/>
            <person name="Grimwood J."/>
            <person name="Hoegger P.J."/>
            <person name="Jain P."/>
            <person name="Kilaru S."/>
            <person name="Labbe J."/>
            <person name="Lin Y.C."/>
            <person name="Legue V."/>
            <person name="Le Tacon F."/>
            <person name="Marmeisse R."/>
            <person name="Melayah D."/>
            <person name="Montanini B."/>
            <person name="Muratet M."/>
            <person name="Nehls U."/>
            <person name="Niculita-Hirzel H."/>
            <person name="Oudot-Le Secq M.P."/>
            <person name="Peter M."/>
            <person name="Quesneville H."/>
            <person name="Rajashekar B."/>
            <person name="Reich M."/>
            <person name="Rouhier N."/>
            <person name="Schmutz J."/>
            <person name="Yin T."/>
            <person name="Chalot M."/>
            <person name="Henrissat B."/>
            <person name="Kuees U."/>
            <person name="Lucas S."/>
            <person name="Van de Peer Y."/>
            <person name="Podila G.K."/>
            <person name="Polle A."/>
            <person name="Pukkila P.J."/>
            <person name="Richardson P.M."/>
            <person name="Rouze P."/>
            <person name="Sanders I.R."/>
            <person name="Stajich J.E."/>
            <person name="Tunlid A."/>
            <person name="Tuskan G."/>
            <person name="Grigoriev I.V."/>
        </authorList>
    </citation>
    <scope>NUCLEOTIDE SEQUENCE [LARGE SCALE GENOMIC DNA]</scope>
    <source>
        <strain evidence="3">S238N-H82 / ATCC MYA-4686</strain>
    </source>
</reference>
<feature type="compositionally biased region" description="Low complexity" evidence="1">
    <location>
        <begin position="92"/>
        <end position="117"/>
    </location>
</feature>
<gene>
    <name evidence="2" type="ORF">LACBIDRAFT_297851</name>
</gene>
<dbReference type="OrthoDB" id="10493734at2759"/>
<dbReference type="KEGG" id="lbc:LACBIDRAFT_297851"/>
<feature type="compositionally biased region" description="Polar residues" evidence="1">
    <location>
        <begin position="118"/>
        <end position="132"/>
    </location>
</feature>
<dbReference type="AlphaFoldDB" id="B0DB13"/>
<protein>
    <submittedName>
        <fullName evidence="2">Predicted protein</fullName>
    </submittedName>
</protein>
<feature type="region of interest" description="Disordered" evidence="1">
    <location>
        <begin position="1"/>
        <end position="160"/>
    </location>
</feature>
<evidence type="ECO:0000313" key="2">
    <source>
        <dbReference type="EMBL" id="EDR08304.1"/>
    </source>
</evidence>
<organism evidence="3">
    <name type="scientific">Laccaria bicolor (strain S238N-H82 / ATCC MYA-4686)</name>
    <name type="common">Bicoloured deceiver</name>
    <name type="synonym">Laccaria laccata var. bicolor</name>
    <dbReference type="NCBI Taxonomy" id="486041"/>
    <lineage>
        <taxon>Eukaryota</taxon>
        <taxon>Fungi</taxon>
        <taxon>Dikarya</taxon>
        <taxon>Basidiomycota</taxon>
        <taxon>Agaricomycotina</taxon>
        <taxon>Agaricomycetes</taxon>
        <taxon>Agaricomycetidae</taxon>
        <taxon>Agaricales</taxon>
        <taxon>Agaricineae</taxon>
        <taxon>Hydnangiaceae</taxon>
        <taxon>Laccaria</taxon>
    </lineage>
</organism>
<dbReference type="Proteomes" id="UP000001194">
    <property type="component" value="Unassembled WGS sequence"/>
</dbReference>
<dbReference type="InParanoid" id="B0DB13"/>
<feature type="compositionally biased region" description="Polar residues" evidence="1">
    <location>
        <begin position="73"/>
        <end position="85"/>
    </location>
</feature>
<keyword evidence="3" id="KW-1185">Reference proteome</keyword>
<evidence type="ECO:0000313" key="3">
    <source>
        <dbReference type="Proteomes" id="UP000001194"/>
    </source>
</evidence>
<dbReference type="HOGENOM" id="CLU_083076_0_0_1"/>
<dbReference type="GeneID" id="6076701"/>
<dbReference type="RefSeq" id="XP_001881374.1">
    <property type="nucleotide sequence ID" value="XM_001881339.1"/>
</dbReference>
<name>B0DB13_LACBS</name>
<evidence type="ECO:0000256" key="1">
    <source>
        <dbReference type="SAM" id="MobiDB-lite"/>
    </source>
</evidence>